<feature type="region of interest" description="Disordered" evidence="1">
    <location>
        <begin position="55"/>
        <end position="92"/>
    </location>
</feature>
<feature type="compositionally biased region" description="Low complexity" evidence="1">
    <location>
        <begin position="548"/>
        <end position="560"/>
    </location>
</feature>
<feature type="compositionally biased region" description="Pro residues" evidence="1">
    <location>
        <begin position="561"/>
        <end position="574"/>
    </location>
</feature>
<evidence type="ECO:0000313" key="3">
    <source>
        <dbReference type="Proteomes" id="UP000325313"/>
    </source>
</evidence>
<feature type="compositionally biased region" description="Low complexity" evidence="1">
    <location>
        <begin position="475"/>
        <end position="488"/>
    </location>
</feature>
<feature type="region of interest" description="Disordered" evidence="1">
    <location>
        <begin position="618"/>
        <end position="679"/>
    </location>
</feature>
<feature type="compositionally biased region" description="Basic and acidic residues" evidence="1">
    <location>
        <begin position="246"/>
        <end position="258"/>
    </location>
</feature>
<dbReference type="AlphaFoldDB" id="A0A5B0R5I2"/>
<feature type="compositionally biased region" description="Basic and acidic residues" evidence="1">
    <location>
        <begin position="585"/>
        <end position="599"/>
    </location>
</feature>
<name>A0A5B0R5I2_PUCGR</name>
<proteinExistence type="predicted"/>
<accession>A0A5B0R5I2</accession>
<comment type="caution">
    <text evidence="2">The sequence shown here is derived from an EMBL/GenBank/DDBJ whole genome shotgun (WGS) entry which is preliminary data.</text>
</comment>
<evidence type="ECO:0000313" key="2">
    <source>
        <dbReference type="EMBL" id="KAA1120563.1"/>
    </source>
</evidence>
<feature type="compositionally biased region" description="Low complexity" evidence="1">
    <location>
        <begin position="448"/>
        <end position="458"/>
    </location>
</feature>
<dbReference type="EMBL" id="VDEP01000243">
    <property type="protein sequence ID" value="KAA1120563.1"/>
    <property type="molecule type" value="Genomic_DNA"/>
</dbReference>
<protein>
    <submittedName>
        <fullName evidence="2">Uncharacterized protein</fullName>
    </submittedName>
</protein>
<reference evidence="2 3" key="1">
    <citation type="submission" date="2019-05" db="EMBL/GenBank/DDBJ databases">
        <title>Emergence of the Ug99 lineage of the wheat stem rust pathogen through somatic hybridization.</title>
        <authorList>
            <person name="Li F."/>
            <person name="Upadhyaya N.M."/>
            <person name="Sperschneider J."/>
            <person name="Matny O."/>
            <person name="Nguyen-Phuc H."/>
            <person name="Mago R."/>
            <person name="Raley C."/>
            <person name="Miller M.E."/>
            <person name="Silverstein K.A.T."/>
            <person name="Henningsen E."/>
            <person name="Hirsch C.D."/>
            <person name="Visser B."/>
            <person name="Pretorius Z.A."/>
            <person name="Steffenson B.J."/>
            <person name="Schwessinger B."/>
            <person name="Dodds P.N."/>
            <person name="Figueroa M."/>
        </authorList>
    </citation>
    <scope>NUCLEOTIDE SEQUENCE [LARGE SCALE GENOMIC DNA]</scope>
    <source>
        <strain evidence="2 3">Ug99</strain>
    </source>
</reference>
<evidence type="ECO:0000256" key="1">
    <source>
        <dbReference type="SAM" id="MobiDB-lite"/>
    </source>
</evidence>
<feature type="compositionally biased region" description="Pro residues" evidence="1">
    <location>
        <begin position="370"/>
        <end position="388"/>
    </location>
</feature>
<dbReference type="Proteomes" id="UP000325313">
    <property type="component" value="Unassembled WGS sequence"/>
</dbReference>
<feature type="region of interest" description="Disordered" evidence="1">
    <location>
        <begin position="246"/>
        <end position="275"/>
    </location>
</feature>
<feature type="compositionally biased region" description="Basic residues" evidence="1">
    <location>
        <begin position="525"/>
        <end position="535"/>
    </location>
</feature>
<sequence length="679" mass="75077">MTMVGPRHCPPKPSGSGHSNISPDKFKSSTILRLSHANSITPSLLHRALVLRSRKPALKTPQSPTLNLPSPGEVAPTKRKPTKKSTPDTQEELPMMTEITVPTAYRLYVTTKTKNQERRWGTLNSKKAFPVTFKPETSFEDFQRAVIAACNEDFPNTKTIIHAALYHQKYDIHWYGRINRVPGWKKDDHVEINTPAVYSEWIQAIMKTKKPEITLLIKMDNPTESVKRGKQVDLLAKRAAHEEAIEKEKAAKRNRREDIDSEFGTPPPDDELDPEEWDSVNFHMERIYAKYAINTEYNKSFPIYINPGNPKEFILLTNHACQEWAIALEFSCTSPLRNASYSGFVVRGNLLDGLVVPSYFPRCHPLSPPRTPHVTPPTPVGPSTPPAAPKQVSHRRFCLWSAPNPASAPRCSPLFVASPQYTLNPVPQSAVIPGVRRFPNSPHAASIPHAPNKPAKALAKARSRHHIPPTLKILSPGSSSPQLPSHSPVFPPCPPAPTVKAVTLLQHPSDRSRRRTRANSPNSHGRPRPPKRPRTATRGNSLDNFVVPDSASVSAASPTPSSRPPSPPPQPPQSSPESPAGSDRMTPRPHESDFSSRPEYRAALRSWASRHHVTQPFYDEISDSPVPPSAPAADLQMVPRQPTPERARSPTPVRSPAPADTTIDIEPIVISSGPPTPMD</sequence>
<feature type="region of interest" description="Disordered" evidence="1">
    <location>
        <begin position="1"/>
        <end position="24"/>
    </location>
</feature>
<organism evidence="2 3">
    <name type="scientific">Puccinia graminis f. sp. tritici</name>
    <dbReference type="NCBI Taxonomy" id="56615"/>
    <lineage>
        <taxon>Eukaryota</taxon>
        <taxon>Fungi</taxon>
        <taxon>Dikarya</taxon>
        <taxon>Basidiomycota</taxon>
        <taxon>Pucciniomycotina</taxon>
        <taxon>Pucciniomycetes</taxon>
        <taxon>Pucciniales</taxon>
        <taxon>Pucciniaceae</taxon>
        <taxon>Puccinia</taxon>
    </lineage>
</organism>
<gene>
    <name evidence="2" type="ORF">PGTUg99_021067</name>
</gene>
<feature type="region of interest" description="Disordered" evidence="1">
    <location>
        <begin position="370"/>
        <end position="390"/>
    </location>
</feature>
<feature type="region of interest" description="Disordered" evidence="1">
    <location>
        <begin position="442"/>
        <end position="599"/>
    </location>
</feature>